<dbReference type="SUPFAM" id="SSF103481">
    <property type="entry name" value="Multidrug resistance efflux transporter EmrE"/>
    <property type="match status" value="2"/>
</dbReference>
<evidence type="ECO:0000256" key="2">
    <source>
        <dbReference type="ARBA" id="ARBA00007362"/>
    </source>
</evidence>
<proteinExistence type="inferred from homology"/>
<feature type="transmembrane region" description="Helical" evidence="7">
    <location>
        <begin position="97"/>
        <end position="116"/>
    </location>
</feature>
<keyword evidence="6 7" id="KW-0472">Membrane</keyword>
<keyword evidence="3" id="KW-1003">Cell membrane</keyword>
<keyword evidence="4 7" id="KW-0812">Transmembrane</keyword>
<feature type="domain" description="EamA" evidence="8">
    <location>
        <begin position="11"/>
        <end position="139"/>
    </location>
</feature>
<feature type="transmembrane region" description="Helical" evidence="7">
    <location>
        <begin position="38"/>
        <end position="55"/>
    </location>
</feature>
<protein>
    <submittedName>
        <fullName evidence="9">DMT family transporter</fullName>
    </submittedName>
</protein>
<dbReference type="EMBL" id="JBHSHC010000013">
    <property type="protein sequence ID" value="MFC4766101.1"/>
    <property type="molecule type" value="Genomic_DNA"/>
</dbReference>
<evidence type="ECO:0000256" key="4">
    <source>
        <dbReference type="ARBA" id="ARBA00022692"/>
    </source>
</evidence>
<evidence type="ECO:0000256" key="3">
    <source>
        <dbReference type="ARBA" id="ARBA00022475"/>
    </source>
</evidence>
<feature type="transmembrane region" description="Helical" evidence="7">
    <location>
        <begin position="9"/>
        <end position="32"/>
    </location>
</feature>
<gene>
    <name evidence="9" type="ORF">ACFO8Q_01640</name>
</gene>
<feature type="transmembrane region" description="Helical" evidence="7">
    <location>
        <begin position="219"/>
        <end position="240"/>
    </location>
</feature>
<organism evidence="9 10">
    <name type="scientific">Effusibacillus consociatus</name>
    <dbReference type="NCBI Taxonomy" id="1117041"/>
    <lineage>
        <taxon>Bacteria</taxon>
        <taxon>Bacillati</taxon>
        <taxon>Bacillota</taxon>
        <taxon>Bacilli</taxon>
        <taxon>Bacillales</taxon>
        <taxon>Alicyclobacillaceae</taxon>
        <taxon>Effusibacillus</taxon>
    </lineage>
</organism>
<dbReference type="RefSeq" id="WP_380023800.1">
    <property type="nucleotide sequence ID" value="NZ_JBHSHC010000013.1"/>
</dbReference>
<comment type="subcellular location">
    <subcellularLocation>
        <location evidence="1">Cell membrane</location>
        <topology evidence="1">Multi-pass membrane protein</topology>
    </subcellularLocation>
</comment>
<name>A0ABV9PVY7_9BACL</name>
<evidence type="ECO:0000256" key="1">
    <source>
        <dbReference type="ARBA" id="ARBA00004651"/>
    </source>
</evidence>
<reference evidence="10" key="1">
    <citation type="journal article" date="2019" name="Int. J. Syst. Evol. Microbiol.">
        <title>The Global Catalogue of Microorganisms (GCM) 10K type strain sequencing project: providing services to taxonomists for standard genome sequencing and annotation.</title>
        <authorList>
            <consortium name="The Broad Institute Genomics Platform"/>
            <consortium name="The Broad Institute Genome Sequencing Center for Infectious Disease"/>
            <person name="Wu L."/>
            <person name="Ma J."/>
        </authorList>
    </citation>
    <scope>NUCLEOTIDE SEQUENCE [LARGE SCALE GENOMIC DNA]</scope>
    <source>
        <strain evidence="10">WYCCWR 12678</strain>
    </source>
</reference>
<feature type="transmembrane region" description="Helical" evidence="7">
    <location>
        <begin position="277"/>
        <end position="295"/>
    </location>
</feature>
<evidence type="ECO:0000256" key="5">
    <source>
        <dbReference type="ARBA" id="ARBA00022989"/>
    </source>
</evidence>
<dbReference type="InterPro" id="IPR037185">
    <property type="entry name" value="EmrE-like"/>
</dbReference>
<dbReference type="PANTHER" id="PTHR32322">
    <property type="entry name" value="INNER MEMBRANE TRANSPORTER"/>
    <property type="match status" value="1"/>
</dbReference>
<comment type="caution">
    <text evidence="9">The sequence shown here is derived from an EMBL/GenBank/DDBJ whole genome shotgun (WGS) entry which is preliminary data.</text>
</comment>
<keyword evidence="10" id="KW-1185">Reference proteome</keyword>
<feature type="domain" description="EamA" evidence="8">
    <location>
        <begin position="157"/>
        <end position="292"/>
    </location>
</feature>
<feature type="transmembrane region" description="Helical" evidence="7">
    <location>
        <begin position="252"/>
        <end position="271"/>
    </location>
</feature>
<dbReference type="InterPro" id="IPR050638">
    <property type="entry name" value="AA-Vitamin_Transporters"/>
</dbReference>
<evidence type="ECO:0000313" key="10">
    <source>
        <dbReference type="Proteomes" id="UP001596002"/>
    </source>
</evidence>
<keyword evidence="5 7" id="KW-1133">Transmembrane helix</keyword>
<dbReference type="Proteomes" id="UP001596002">
    <property type="component" value="Unassembled WGS sequence"/>
</dbReference>
<comment type="similarity">
    <text evidence="2">Belongs to the EamA transporter family.</text>
</comment>
<dbReference type="InterPro" id="IPR000620">
    <property type="entry name" value="EamA_dom"/>
</dbReference>
<dbReference type="PANTHER" id="PTHR32322:SF18">
    <property type="entry name" value="S-ADENOSYLMETHIONINE_S-ADENOSYLHOMOCYSTEINE TRANSPORTER"/>
    <property type="match status" value="1"/>
</dbReference>
<evidence type="ECO:0000313" key="9">
    <source>
        <dbReference type="EMBL" id="MFC4766101.1"/>
    </source>
</evidence>
<sequence length="315" mass="33638">MNEERSVKALLWTVAVIWGLNVVMIKFLVGYFPPTTLAAVRIGAATLLLLGILAWQAGFQKISVKSWAYTIVAGVSSIFVHQSTLGMGLQTANASTGSLILGLNPLVTGVLAYFLFREPMTWNRILGVIMGFCGVITVVMGDSILKGTVDGLQFGEGEMLVVAAMLTYVFGGLLVKKAAETVPVLVITAYMHAVGTLCLAAASFFEIESLGGVVWPTDWFTWAVLLFSGWVATALCGIWWNNGILKIGAGRTAMFLNGMPAASLVFAVLLLGERLTWIHAIGFVTVFLGICLGTMNKKRILSSIPPSVPSKKGCA</sequence>
<evidence type="ECO:0000256" key="6">
    <source>
        <dbReference type="ARBA" id="ARBA00023136"/>
    </source>
</evidence>
<feature type="transmembrane region" description="Helical" evidence="7">
    <location>
        <begin position="182"/>
        <end position="207"/>
    </location>
</feature>
<evidence type="ECO:0000256" key="7">
    <source>
        <dbReference type="SAM" id="Phobius"/>
    </source>
</evidence>
<feature type="transmembrane region" description="Helical" evidence="7">
    <location>
        <begin position="125"/>
        <end position="145"/>
    </location>
</feature>
<evidence type="ECO:0000259" key="8">
    <source>
        <dbReference type="Pfam" id="PF00892"/>
    </source>
</evidence>
<feature type="transmembrane region" description="Helical" evidence="7">
    <location>
        <begin position="157"/>
        <end position="175"/>
    </location>
</feature>
<dbReference type="Pfam" id="PF00892">
    <property type="entry name" value="EamA"/>
    <property type="match status" value="2"/>
</dbReference>
<accession>A0ABV9PVY7</accession>